<comment type="similarity">
    <text evidence="1">Belongs to the N-acetylmuramoyl-L-alanine amidase 2 family.</text>
</comment>
<dbReference type="PANTHER" id="PTHR11022:SF41">
    <property type="entry name" value="PEPTIDOGLYCAN-RECOGNITION PROTEIN LC-RELATED"/>
    <property type="match status" value="1"/>
</dbReference>
<dbReference type="InterPro" id="IPR047763">
    <property type="entry name" value="PG_bind_dom_phiBT1-type"/>
</dbReference>
<dbReference type="Gene3D" id="3.40.80.10">
    <property type="entry name" value="Peptidoglycan recognition protein-like"/>
    <property type="match status" value="1"/>
</dbReference>
<dbReference type="CDD" id="cd06583">
    <property type="entry name" value="PGRP"/>
    <property type="match status" value="1"/>
</dbReference>
<dbReference type="RefSeq" id="WP_323450517.1">
    <property type="nucleotide sequence ID" value="NZ_BSBI01000015.1"/>
</dbReference>
<evidence type="ECO:0000313" key="5">
    <source>
        <dbReference type="Proteomes" id="UP001291653"/>
    </source>
</evidence>
<dbReference type="Pfam" id="PF01510">
    <property type="entry name" value="Amidase_2"/>
    <property type="match status" value="1"/>
</dbReference>
<comment type="caution">
    <text evidence="4">The sequence shown here is derived from an EMBL/GenBank/DDBJ whole genome shotgun (WGS) entry which is preliminary data.</text>
</comment>
<evidence type="ECO:0000313" key="4">
    <source>
        <dbReference type="EMBL" id="GLF98539.1"/>
    </source>
</evidence>
<feature type="region of interest" description="Disordered" evidence="2">
    <location>
        <begin position="253"/>
        <end position="276"/>
    </location>
</feature>
<sequence length="276" mass="29906">MKLIKRAQWGAPPTSAAAPIARTRGVKVHYLGTAYASRSHDRCDDKVRDIRRAHLDHPTEDYSDIAYNLLVCEHGHVYEGRGAKRRTGANGTAALNSAHYAVCALLGNSGLVKPTPAMLDGIRDAIEYLREHGDAGTEIKGHRDGHATSCPGDELYAWVKRGAPRPDAPGKPEQPTKPPTKPTKPVKPVKPKPVAYEPFPGASFFAPGRRSSVITAMGRRLVAEGCGRYEVGPGPQWGEADRRSYAAWQRKLGHTGKAADGIPGKASWDRLKVPNT</sequence>
<dbReference type="SUPFAM" id="SSF55846">
    <property type="entry name" value="N-acetylmuramoyl-L-alanine amidase-like"/>
    <property type="match status" value="1"/>
</dbReference>
<dbReference type="InterPro" id="IPR015510">
    <property type="entry name" value="PGRP"/>
</dbReference>
<dbReference type="NCBIfam" id="NF038080">
    <property type="entry name" value="PG_bind_siph"/>
    <property type="match status" value="1"/>
</dbReference>
<evidence type="ECO:0000259" key="3">
    <source>
        <dbReference type="SMART" id="SM00701"/>
    </source>
</evidence>
<keyword evidence="5" id="KW-1185">Reference proteome</keyword>
<dbReference type="InterPro" id="IPR036505">
    <property type="entry name" value="Amidase/PGRP_sf"/>
</dbReference>
<evidence type="ECO:0000256" key="1">
    <source>
        <dbReference type="ARBA" id="ARBA00007553"/>
    </source>
</evidence>
<evidence type="ECO:0000256" key="2">
    <source>
        <dbReference type="SAM" id="MobiDB-lite"/>
    </source>
</evidence>
<dbReference type="Proteomes" id="UP001291653">
    <property type="component" value="Unassembled WGS sequence"/>
</dbReference>
<feature type="compositionally biased region" description="Basic and acidic residues" evidence="2">
    <location>
        <begin position="267"/>
        <end position="276"/>
    </location>
</feature>
<feature type="domain" description="Peptidoglycan recognition protein family" evidence="3">
    <location>
        <begin position="1"/>
        <end position="146"/>
    </location>
</feature>
<dbReference type="InterPro" id="IPR002502">
    <property type="entry name" value="Amidase_domain"/>
</dbReference>
<name>A0ABQ5P7I4_9ACTN</name>
<feature type="region of interest" description="Disordered" evidence="2">
    <location>
        <begin position="161"/>
        <end position="192"/>
    </location>
</feature>
<proteinExistence type="inferred from homology"/>
<dbReference type="SMART" id="SM00701">
    <property type="entry name" value="PGRP"/>
    <property type="match status" value="1"/>
</dbReference>
<protein>
    <submittedName>
        <fullName evidence="4">Peptidoglycan-binding protein</fullName>
    </submittedName>
</protein>
<reference evidence="4 5" key="1">
    <citation type="submission" date="2022-10" db="EMBL/GenBank/DDBJ databases">
        <title>Draft genome sequence of Streptomyces sp. YSPA8.</title>
        <authorList>
            <person name="Moriuchi R."/>
            <person name="Dohra H."/>
            <person name="Yamamura H."/>
            <person name="Kodani S."/>
        </authorList>
    </citation>
    <scope>NUCLEOTIDE SEQUENCE [LARGE SCALE GENOMIC DNA]</scope>
    <source>
        <strain evidence="4 5">YSPA8</strain>
    </source>
</reference>
<organism evidence="4 5">
    <name type="scientific">Streptomyces yaizuensis</name>
    <dbReference type="NCBI Taxonomy" id="2989713"/>
    <lineage>
        <taxon>Bacteria</taxon>
        <taxon>Bacillati</taxon>
        <taxon>Actinomycetota</taxon>
        <taxon>Actinomycetes</taxon>
        <taxon>Kitasatosporales</taxon>
        <taxon>Streptomycetaceae</taxon>
        <taxon>Streptomyces</taxon>
    </lineage>
</organism>
<dbReference type="PANTHER" id="PTHR11022">
    <property type="entry name" value="PEPTIDOGLYCAN RECOGNITION PROTEIN"/>
    <property type="match status" value="1"/>
</dbReference>
<dbReference type="EMBL" id="BSBI01000015">
    <property type="protein sequence ID" value="GLF98539.1"/>
    <property type="molecule type" value="Genomic_DNA"/>
</dbReference>
<accession>A0ABQ5P7I4</accession>
<dbReference type="InterPro" id="IPR006619">
    <property type="entry name" value="PGRP_domain_met/bac"/>
</dbReference>
<gene>
    <name evidence="4" type="ORF">SYYSPA8_29600</name>
</gene>